<keyword evidence="5 6" id="KW-0067">ATP-binding</keyword>
<evidence type="ECO:0000256" key="2">
    <source>
        <dbReference type="ARBA" id="ARBA00005069"/>
    </source>
</evidence>
<comment type="caution">
    <text evidence="7">The sequence shown here is derived from an EMBL/GenBank/DDBJ whole genome shotgun (WGS) entry which is preliminary data.</text>
</comment>
<dbReference type="Proteomes" id="UP001529369">
    <property type="component" value="Unassembled WGS sequence"/>
</dbReference>
<accession>A0ABT8A7C6</accession>
<organism evidence="7 8">
    <name type="scientific">Paeniroseomonas aquatica</name>
    <dbReference type="NCBI Taxonomy" id="373043"/>
    <lineage>
        <taxon>Bacteria</taxon>
        <taxon>Pseudomonadati</taxon>
        <taxon>Pseudomonadota</taxon>
        <taxon>Alphaproteobacteria</taxon>
        <taxon>Acetobacterales</taxon>
        <taxon>Acetobacteraceae</taxon>
        <taxon>Paeniroseomonas</taxon>
    </lineage>
</organism>
<evidence type="ECO:0000256" key="1">
    <source>
        <dbReference type="ARBA" id="ARBA00000373"/>
    </source>
</evidence>
<protein>
    <recommendedName>
        <fullName evidence="6">Ribose 1,5-bisphosphate phosphokinase PhnN</fullName>
        <ecNumber evidence="6">2.7.4.23</ecNumber>
    </recommendedName>
    <alternativeName>
        <fullName evidence="6">Ribose 1,5-bisphosphokinase</fullName>
    </alternativeName>
</protein>
<keyword evidence="8" id="KW-1185">Reference proteome</keyword>
<evidence type="ECO:0000256" key="4">
    <source>
        <dbReference type="ARBA" id="ARBA00022741"/>
    </source>
</evidence>
<dbReference type="Gene3D" id="3.40.50.300">
    <property type="entry name" value="P-loop containing nucleotide triphosphate hydrolases"/>
    <property type="match status" value="1"/>
</dbReference>
<keyword evidence="4 6" id="KW-0547">Nucleotide-binding</keyword>
<dbReference type="EMBL" id="JAUFPN010000147">
    <property type="protein sequence ID" value="MDN3565499.1"/>
    <property type="molecule type" value="Genomic_DNA"/>
</dbReference>
<evidence type="ECO:0000256" key="6">
    <source>
        <dbReference type="HAMAP-Rule" id="MF_00836"/>
    </source>
</evidence>
<evidence type="ECO:0000256" key="3">
    <source>
        <dbReference type="ARBA" id="ARBA00022679"/>
    </source>
</evidence>
<comment type="catalytic activity">
    <reaction evidence="1 6">
        <text>alpha-D-ribose 1,5-bisphosphate + ATP = 5-phospho-alpha-D-ribose 1-diphosphate + ADP</text>
        <dbReference type="Rhea" id="RHEA:20109"/>
        <dbReference type="ChEBI" id="CHEBI:30616"/>
        <dbReference type="ChEBI" id="CHEBI:58017"/>
        <dbReference type="ChEBI" id="CHEBI:68688"/>
        <dbReference type="ChEBI" id="CHEBI:456216"/>
        <dbReference type="EC" id="2.7.4.23"/>
    </reaction>
</comment>
<comment type="similarity">
    <text evidence="6">Belongs to the ribose 1,5-bisphosphokinase family.</text>
</comment>
<keyword evidence="3 6" id="KW-0808">Transferase</keyword>
<name>A0ABT8A7C6_9PROT</name>
<dbReference type="HAMAP" id="MF_00836">
    <property type="entry name" value="PhnN"/>
    <property type="match status" value="1"/>
</dbReference>
<dbReference type="InterPro" id="IPR012699">
    <property type="entry name" value="PhnN"/>
</dbReference>
<dbReference type="RefSeq" id="WP_290317332.1">
    <property type="nucleotide sequence ID" value="NZ_JAUFPN010000147.1"/>
</dbReference>
<evidence type="ECO:0000313" key="8">
    <source>
        <dbReference type="Proteomes" id="UP001529369"/>
    </source>
</evidence>
<comment type="function">
    <text evidence="6">Catalyzes the phosphorylation of ribose 1,5-bisphosphate to 5-phospho-D-ribosyl alpha-1-diphosphate (PRPP).</text>
</comment>
<dbReference type="InterPro" id="IPR027417">
    <property type="entry name" value="P-loop_NTPase"/>
</dbReference>
<dbReference type="SUPFAM" id="SSF52540">
    <property type="entry name" value="P-loop containing nucleoside triphosphate hydrolases"/>
    <property type="match status" value="1"/>
</dbReference>
<gene>
    <name evidence="6 7" type="primary">phnN</name>
    <name evidence="7" type="ORF">QWZ14_14120</name>
</gene>
<feature type="binding site" evidence="6">
    <location>
        <begin position="7"/>
        <end position="14"/>
    </location>
    <ligand>
        <name>ATP</name>
        <dbReference type="ChEBI" id="CHEBI:30616"/>
    </ligand>
</feature>
<proteinExistence type="inferred from homology"/>
<dbReference type="NCBIfam" id="TIGR02322">
    <property type="entry name" value="phosphon_PhnN"/>
    <property type="match status" value="1"/>
</dbReference>
<comment type="pathway">
    <text evidence="2 6">Metabolic intermediate biosynthesis; 5-phospho-alpha-D-ribose 1-diphosphate biosynthesis; 5-phospho-alpha-D-ribose 1-diphosphate from D-ribose 5-phosphate (route II): step 3/3.</text>
</comment>
<evidence type="ECO:0000256" key="5">
    <source>
        <dbReference type="ARBA" id="ARBA00022840"/>
    </source>
</evidence>
<sequence length="175" mass="18221">MLVAVVGPSGAGKDTLMAGARAALADDPRFRFVRRAITRPAEAGGEDHRALDRAGFAAERAAGGFALWWEAHGLLYGIPADLDARQASIANLSRGVLAEAAARFPLRVLEITAPPEVLAARLAARGREDAADVAARLARQVGLPPGLRVVRVLNDGPVEQGVARVVAALRGLNPG</sequence>
<evidence type="ECO:0000313" key="7">
    <source>
        <dbReference type="EMBL" id="MDN3565499.1"/>
    </source>
</evidence>
<reference evidence="8" key="1">
    <citation type="journal article" date="2019" name="Int. J. Syst. Evol. Microbiol.">
        <title>The Global Catalogue of Microorganisms (GCM) 10K type strain sequencing project: providing services to taxonomists for standard genome sequencing and annotation.</title>
        <authorList>
            <consortium name="The Broad Institute Genomics Platform"/>
            <consortium name="The Broad Institute Genome Sequencing Center for Infectious Disease"/>
            <person name="Wu L."/>
            <person name="Ma J."/>
        </authorList>
    </citation>
    <scope>NUCLEOTIDE SEQUENCE [LARGE SCALE GENOMIC DNA]</scope>
    <source>
        <strain evidence="8">CECT 7131</strain>
    </source>
</reference>
<dbReference type="EC" id="2.7.4.23" evidence="6"/>